<dbReference type="PANTHER" id="PTHR34606">
    <property type="entry name" value="BON DOMAIN-CONTAINING PROTEIN"/>
    <property type="match status" value="1"/>
</dbReference>
<organism evidence="4 5">
    <name type="scientific">Glaesserella australis</name>
    <dbReference type="NCBI Taxonomy" id="2094024"/>
    <lineage>
        <taxon>Bacteria</taxon>
        <taxon>Pseudomonadati</taxon>
        <taxon>Pseudomonadota</taxon>
        <taxon>Gammaproteobacteria</taxon>
        <taxon>Pasteurellales</taxon>
        <taxon>Pasteurellaceae</taxon>
        <taxon>Glaesserella</taxon>
    </lineage>
</organism>
<feature type="domain" description="BON" evidence="3">
    <location>
        <begin position="51"/>
        <end position="120"/>
    </location>
</feature>
<dbReference type="NCBIfam" id="NF008247">
    <property type="entry name" value="PRK11023.1"/>
    <property type="match status" value="1"/>
</dbReference>
<feature type="domain" description="BON" evidence="3">
    <location>
        <begin position="129"/>
        <end position="196"/>
    </location>
</feature>
<evidence type="ECO:0000256" key="2">
    <source>
        <dbReference type="SAM" id="SignalP"/>
    </source>
</evidence>
<feature type="chain" id="PRO_5016311926" evidence="2">
    <location>
        <begin position="29"/>
        <end position="196"/>
    </location>
</feature>
<protein>
    <submittedName>
        <fullName evidence="4">Osmotically-inducible protein OsmY</fullName>
    </submittedName>
</protein>
<dbReference type="PROSITE" id="PS51257">
    <property type="entry name" value="PROKAR_LIPOPROTEIN"/>
    <property type="match status" value="1"/>
</dbReference>
<dbReference type="OrthoDB" id="9783990at2"/>
<keyword evidence="5" id="KW-1185">Reference proteome</keyword>
<evidence type="ECO:0000259" key="3">
    <source>
        <dbReference type="PROSITE" id="PS50914"/>
    </source>
</evidence>
<dbReference type="InterPro" id="IPR007055">
    <property type="entry name" value="BON_dom"/>
</dbReference>
<gene>
    <name evidence="4" type="ORF">C5N92_09885</name>
</gene>
<dbReference type="RefSeq" id="WP_111750689.1">
    <property type="nucleotide sequence ID" value="NZ_PTPX01000018.1"/>
</dbReference>
<evidence type="ECO:0000256" key="1">
    <source>
        <dbReference type="ARBA" id="ARBA00022729"/>
    </source>
</evidence>
<dbReference type="Pfam" id="PF04972">
    <property type="entry name" value="BON"/>
    <property type="match status" value="2"/>
</dbReference>
<dbReference type="Gene3D" id="3.40.1520.20">
    <property type="match status" value="1"/>
</dbReference>
<proteinExistence type="predicted"/>
<dbReference type="PROSITE" id="PS50914">
    <property type="entry name" value="BON"/>
    <property type="match status" value="2"/>
</dbReference>
<dbReference type="AlphaFoldDB" id="A0A328BV41"/>
<feature type="signal peptide" evidence="2">
    <location>
        <begin position="1"/>
        <end position="28"/>
    </location>
</feature>
<accession>A0A328BV41</accession>
<dbReference type="InterPro" id="IPR051686">
    <property type="entry name" value="Lipoprotein_DolP"/>
</dbReference>
<evidence type="ECO:0000313" key="4">
    <source>
        <dbReference type="EMBL" id="RAL18178.1"/>
    </source>
</evidence>
<dbReference type="Proteomes" id="UP000248689">
    <property type="component" value="Unassembled WGS sequence"/>
</dbReference>
<name>A0A328BV41_9PAST</name>
<reference evidence="5" key="1">
    <citation type="submission" date="2018-02" db="EMBL/GenBank/DDBJ databases">
        <title>Glaesserella australis sp. nov., isolated from the lungs of pigs.</title>
        <authorList>
            <person name="Turni C."/>
            <person name="Christensen H."/>
        </authorList>
    </citation>
    <scope>NUCLEOTIDE SEQUENCE [LARGE SCALE GENOMIC DNA]</scope>
    <source>
        <strain evidence="5">HS4635</strain>
    </source>
</reference>
<keyword evidence="1 2" id="KW-0732">Signal</keyword>
<dbReference type="PANTHER" id="PTHR34606:SF4">
    <property type="entry name" value="OUTER MEMBRANE LIPOPROTEIN DOLP"/>
    <property type="match status" value="1"/>
</dbReference>
<sequence>MFSFVKKIGLVGLFSVTFLSLQGCLATAVVVGGATAAKVATDPRSTGRQIDDETLEEKVAYNLNKDEQIKSEARINVVSYNGKVLLIGQAPNESAKEAAKNVAAGVDSVSTVYNEIRVGEKIGVAQISKDSWITTKVKSQLLVNDEVKATEVKVITENGEVFLMGNLSSTQANAAAEVARNVSGVVKVIKVITYVQ</sequence>
<dbReference type="SMART" id="SM00749">
    <property type="entry name" value="BON"/>
    <property type="match status" value="2"/>
</dbReference>
<evidence type="ECO:0000313" key="5">
    <source>
        <dbReference type="Proteomes" id="UP000248689"/>
    </source>
</evidence>
<dbReference type="EMBL" id="PTPX01000018">
    <property type="protein sequence ID" value="RAL18178.1"/>
    <property type="molecule type" value="Genomic_DNA"/>
</dbReference>
<comment type="caution">
    <text evidence="4">The sequence shown here is derived from an EMBL/GenBank/DDBJ whole genome shotgun (WGS) entry which is preliminary data.</text>
</comment>
<dbReference type="InterPro" id="IPR014004">
    <property type="entry name" value="Transpt-assoc_nodulatn_dom_bac"/>
</dbReference>